<dbReference type="EMBL" id="CADCWJ010000318">
    <property type="protein sequence ID" value="CAA9558888.1"/>
    <property type="molecule type" value="Genomic_DNA"/>
</dbReference>
<proteinExistence type="predicted"/>
<reference evidence="2" key="1">
    <citation type="submission" date="2020-02" db="EMBL/GenBank/DDBJ databases">
        <authorList>
            <person name="Meier V. D."/>
        </authorList>
    </citation>
    <scope>NUCLEOTIDE SEQUENCE</scope>
    <source>
        <strain evidence="2">AVDCRST_MAG87</strain>
    </source>
</reference>
<protein>
    <submittedName>
        <fullName evidence="2">Uncharacterized protein</fullName>
    </submittedName>
</protein>
<gene>
    <name evidence="2" type="ORF">AVDCRST_MAG87-1417</name>
</gene>
<sequence>MCWQVSESGDGASRNHATQCDTTWEQKREQEALRLAQ</sequence>
<organism evidence="2">
    <name type="scientific">uncultured Thermomicrobiales bacterium</name>
    <dbReference type="NCBI Taxonomy" id="1645740"/>
    <lineage>
        <taxon>Bacteria</taxon>
        <taxon>Pseudomonadati</taxon>
        <taxon>Thermomicrobiota</taxon>
        <taxon>Thermomicrobia</taxon>
        <taxon>Thermomicrobiales</taxon>
        <taxon>environmental samples</taxon>
    </lineage>
</organism>
<accession>A0A6J4USU6</accession>
<evidence type="ECO:0000256" key="1">
    <source>
        <dbReference type="SAM" id="MobiDB-lite"/>
    </source>
</evidence>
<feature type="compositionally biased region" description="Basic and acidic residues" evidence="1">
    <location>
        <begin position="24"/>
        <end position="37"/>
    </location>
</feature>
<dbReference type="AlphaFoldDB" id="A0A6J4USU6"/>
<name>A0A6J4USU6_9BACT</name>
<evidence type="ECO:0000313" key="2">
    <source>
        <dbReference type="EMBL" id="CAA9558888.1"/>
    </source>
</evidence>
<feature type="region of interest" description="Disordered" evidence="1">
    <location>
        <begin position="1"/>
        <end position="37"/>
    </location>
</feature>